<dbReference type="InterPro" id="IPR039910">
    <property type="entry name" value="D15-like"/>
</dbReference>
<sequence length="625" mass="67377">MVRLRSEFLRWVRISCLVSLALGGVASLLPRAADARTGNIVLAVSGNETMSSELKELSQDFEKQQPLTGDALGVLQGAQAVASRLSTALRSRGFYDATLNATIDGKPIADASALEALESRPDAEAATINITIDTGPRYRIGSVAIRPPGAPQSLPGIDPAGIGLAPGDPADASAIIAAQNKLLEELRKQGHALAAIKDREVIVDHATREAEVTFVAEPGPLARMGKVRFSGTEKVDTVWLQRRVPFKEGEAYSPAKVEALRGKLTSLGTFNAVRIKPATELDADGELPIDVELTDRLQRSIGFGVSYETQLGFGVEGFWVHRNLFGQAESLRLSGEINHLGQGYAILDTGFAFRAAFRKPDWWLPGQDLRIEAAALREVVPAYTRKAATFYAGFDRTFSPRWQARVGFATEIADITRNGVTQSYRMLGLQGTVLYNRANSDLDPTRGYRIEFNVQPWIDTGPGGDMFTILRLTGRHYWDIAEPGRTVLATRASFGTEPAISIGGIPPDKLFYAGGGGSVRGFVYQTAGPLDAYGNPLGGASVVEANVELRQRIGQAWGAVAFVDAGSAYPDFLPNFSQLPPRVGAGVGIRYYTDFGPIRADVGLPLNRRPTDPPFGIYVSLGQAF</sequence>
<reference evidence="6 7" key="1">
    <citation type="submission" date="2021-06" db="EMBL/GenBank/DDBJ databases">
        <authorList>
            <person name="Lee D.H."/>
        </authorList>
    </citation>
    <scope>NUCLEOTIDE SEQUENCE [LARGE SCALE GENOMIC DNA]</scope>
    <source>
        <strain evidence="6 7">MMS21-HV4-11</strain>
    </source>
</reference>
<evidence type="ECO:0000256" key="3">
    <source>
        <dbReference type="ARBA" id="ARBA00023136"/>
    </source>
</evidence>
<gene>
    <name evidence="6" type="ORF">KQ910_14550</name>
</gene>
<dbReference type="RefSeq" id="WP_216961527.1">
    <property type="nucleotide sequence ID" value="NZ_JAHOPB010000001.1"/>
</dbReference>
<proteinExistence type="predicted"/>
<evidence type="ECO:0000256" key="2">
    <source>
        <dbReference type="ARBA" id="ARBA00022452"/>
    </source>
</evidence>
<dbReference type="Pfam" id="PF07244">
    <property type="entry name" value="POTRA"/>
    <property type="match status" value="1"/>
</dbReference>
<dbReference type="Pfam" id="PF01103">
    <property type="entry name" value="Omp85"/>
    <property type="match status" value="1"/>
</dbReference>
<evidence type="ECO:0000313" key="7">
    <source>
        <dbReference type="Proteomes" id="UP000727907"/>
    </source>
</evidence>
<evidence type="ECO:0000259" key="4">
    <source>
        <dbReference type="Pfam" id="PF01103"/>
    </source>
</evidence>
<dbReference type="PANTHER" id="PTHR12815:SF42">
    <property type="entry name" value="BACTERIAL SURFACE ANTIGEN (D15) DOMAIN-CONTAINING PROTEIN"/>
    <property type="match status" value="1"/>
</dbReference>
<keyword evidence="3" id="KW-0472">Membrane</keyword>
<evidence type="ECO:0000313" key="6">
    <source>
        <dbReference type="EMBL" id="MBU8874994.1"/>
    </source>
</evidence>
<evidence type="ECO:0000259" key="5">
    <source>
        <dbReference type="Pfam" id="PF07244"/>
    </source>
</evidence>
<dbReference type="Proteomes" id="UP000727907">
    <property type="component" value="Unassembled WGS sequence"/>
</dbReference>
<keyword evidence="2" id="KW-1134">Transmembrane beta strand</keyword>
<comment type="caution">
    <text evidence="6">The sequence shown here is derived from an EMBL/GenBank/DDBJ whole genome shotgun (WGS) entry which is preliminary data.</text>
</comment>
<name>A0ABS6IK62_9HYPH</name>
<dbReference type="InterPro" id="IPR000184">
    <property type="entry name" value="Bac_surfAg_D15"/>
</dbReference>
<accession>A0ABS6IK62</accession>
<feature type="domain" description="Bacterial surface antigen (D15)" evidence="4">
    <location>
        <begin position="323"/>
        <end position="625"/>
    </location>
</feature>
<evidence type="ECO:0000256" key="1">
    <source>
        <dbReference type="ARBA" id="ARBA00004370"/>
    </source>
</evidence>
<keyword evidence="2" id="KW-0812">Transmembrane</keyword>
<dbReference type="EMBL" id="JAHOPB010000001">
    <property type="protein sequence ID" value="MBU8874994.1"/>
    <property type="molecule type" value="Genomic_DNA"/>
</dbReference>
<comment type="subcellular location">
    <subcellularLocation>
        <location evidence="1">Membrane</location>
    </subcellularLocation>
</comment>
<protein>
    <submittedName>
        <fullName evidence="6">Autotransporter assembly complex protein TamA</fullName>
    </submittedName>
</protein>
<feature type="domain" description="POTRA" evidence="5">
    <location>
        <begin position="223"/>
        <end position="284"/>
    </location>
</feature>
<keyword evidence="7" id="KW-1185">Reference proteome</keyword>
<dbReference type="InterPro" id="IPR010827">
    <property type="entry name" value="BamA/TamA_POTRA"/>
</dbReference>
<dbReference type="PANTHER" id="PTHR12815">
    <property type="entry name" value="SORTING AND ASSEMBLY MACHINERY SAMM50 PROTEIN FAMILY MEMBER"/>
    <property type="match status" value="1"/>
</dbReference>
<organism evidence="6 7">
    <name type="scientific">Reyranella humidisoli</name>
    <dbReference type="NCBI Taxonomy" id="2849149"/>
    <lineage>
        <taxon>Bacteria</taxon>
        <taxon>Pseudomonadati</taxon>
        <taxon>Pseudomonadota</taxon>
        <taxon>Alphaproteobacteria</taxon>
        <taxon>Hyphomicrobiales</taxon>
        <taxon>Reyranellaceae</taxon>
        <taxon>Reyranella</taxon>
    </lineage>
</organism>